<sequence length="76" mass="8214">MAPDSCKGPTPAASESQEATEAVWDICNVYGKGVIRERAAQKWFAKFKNGDLDLEDTPRSGTSKGPVEGKWSPNNS</sequence>
<keyword evidence="4" id="KW-1185">Reference proteome</keyword>
<dbReference type="InterPro" id="IPR041426">
    <property type="entry name" value="Mos1_HTH"/>
</dbReference>
<organism evidence="3 4">
    <name type="scientific">Cordylochernes scorpioides</name>
    <dbReference type="NCBI Taxonomy" id="51811"/>
    <lineage>
        <taxon>Eukaryota</taxon>
        <taxon>Metazoa</taxon>
        <taxon>Ecdysozoa</taxon>
        <taxon>Arthropoda</taxon>
        <taxon>Chelicerata</taxon>
        <taxon>Arachnida</taxon>
        <taxon>Pseudoscorpiones</taxon>
        <taxon>Cheliferoidea</taxon>
        <taxon>Chernetidae</taxon>
        <taxon>Cordylochernes</taxon>
    </lineage>
</organism>
<gene>
    <name evidence="3" type="ORF">LAZ67_X001999</name>
</gene>
<accession>A0ABY6LVM6</accession>
<dbReference type="EMBL" id="CP092886">
    <property type="protein sequence ID" value="UYV84391.1"/>
    <property type="molecule type" value="Genomic_DNA"/>
</dbReference>
<protein>
    <submittedName>
        <fullName evidence="3">SETMAR</fullName>
    </submittedName>
</protein>
<dbReference type="Proteomes" id="UP001235939">
    <property type="component" value="Chromosome X"/>
</dbReference>
<dbReference type="Gene3D" id="1.10.10.1450">
    <property type="match status" value="1"/>
</dbReference>
<feature type="domain" description="Mos1 transposase HTH" evidence="2">
    <location>
        <begin position="18"/>
        <end position="51"/>
    </location>
</feature>
<evidence type="ECO:0000259" key="2">
    <source>
        <dbReference type="Pfam" id="PF17906"/>
    </source>
</evidence>
<evidence type="ECO:0000313" key="3">
    <source>
        <dbReference type="EMBL" id="UYV84391.1"/>
    </source>
</evidence>
<evidence type="ECO:0000256" key="1">
    <source>
        <dbReference type="SAM" id="MobiDB-lite"/>
    </source>
</evidence>
<evidence type="ECO:0000313" key="4">
    <source>
        <dbReference type="Proteomes" id="UP001235939"/>
    </source>
</evidence>
<dbReference type="Pfam" id="PF17906">
    <property type="entry name" value="HTH_48"/>
    <property type="match status" value="1"/>
</dbReference>
<feature type="region of interest" description="Disordered" evidence="1">
    <location>
        <begin position="48"/>
        <end position="76"/>
    </location>
</feature>
<name>A0ABY6LVM6_9ARAC</name>
<proteinExistence type="predicted"/>
<reference evidence="3 4" key="1">
    <citation type="submission" date="2022-03" db="EMBL/GenBank/DDBJ databases">
        <title>A chromosomal length assembly of Cordylochernes scorpioides.</title>
        <authorList>
            <person name="Zeh D."/>
            <person name="Zeh J."/>
        </authorList>
    </citation>
    <scope>NUCLEOTIDE SEQUENCE [LARGE SCALE GENOMIC DNA]</scope>
    <source>
        <strain evidence="3">IN4F17</strain>
        <tissue evidence="3">Whole Body</tissue>
    </source>
</reference>